<comment type="caution">
    <text evidence="1">The sequence shown here is derived from an EMBL/GenBank/DDBJ whole genome shotgun (WGS) entry which is preliminary data.</text>
</comment>
<evidence type="ECO:0000313" key="2">
    <source>
        <dbReference type="Proteomes" id="UP000605990"/>
    </source>
</evidence>
<dbReference type="RefSeq" id="WP_166126433.1">
    <property type="nucleotide sequence ID" value="NZ_JAANOQ010000003.1"/>
</dbReference>
<evidence type="ECO:0008006" key="3">
    <source>
        <dbReference type="Google" id="ProtNLM"/>
    </source>
</evidence>
<proteinExistence type="predicted"/>
<dbReference type="Proteomes" id="UP000605990">
    <property type="component" value="Unassembled WGS sequence"/>
</dbReference>
<gene>
    <name evidence="1" type="ORF">H8R27_05380</name>
</gene>
<accession>A0ABR7IX08</accession>
<organism evidence="1 2">
    <name type="scientific">Flavobacterium bernardetii</name>
    <dbReference type="NCBI Taxonomy" id="2813823"/>
    <lineage>
        <taxon>Bacteria</taxon>
        <taxon>Pseudomonadati</taxon>
        <taxon>Bacteroidota</taxon>
        <taxon>Flavobacteriia</taxon>
        <taxon>Flavobacteriales</taxon>
        <taxon>Flavobacteriaceae</taxon>
        <taxon>Flavobacterium</taxon>
    </lineage>
</organism>
<name>A0ABR7IX08_9FLAO</name>
<keyword evidence="2" id="KW-1185">Reference proteome</keyword>
<reference evidence="1 2" key="1">
    <citation type="submission" date="2020-08" db="EMBL/GenBank/DDBJ databases">
        <title>Description of novel Flavobacterium F-408 isolate.</title>
        <authorList>
            <person name="Saticioglu I.B."/>
            <person name="Duman M."/>
            <person name="Altun S."/>
        </authorList>
    </citation>
    <scope>NUCLEOTIDE SEQUENCE [LARGE SCALE GENOMIC DNA]</scope>
    <source>
        <strain evidence="1 2">F-408</strain>
    </source>
</reference>
<sequence length="181" mass="21090">MKKMQQMKNHTTLKNILGLSQVEAAIYFGVSRGLWSMVVSGKRSLPLNGTIKLTALLQHLKKEKPLSEARQQFEKAELEKLQHKLQYDYTTIKIKQYKIAKEIARIENIRKECFAALEVAEFIENQEEKHPIDSFEKGIRSRAIRTLKQHDLYALTELQLKKENLEILKTTLEKKIKGLEK</sequence>
<dbReference type="EMBL" id="JACRUN010000002">
    <property type="protein sequence ID" value="MBC5834314.1"/>
    <property type="molecule type" value="Genomic_DNA"/>
</dbReference>
<protein>
    <recommendedName>
        <fullName evidence="3">XRE family transcriptional regulator</fullName>
    </recommendedName>
</protein>
<evidence type="ECO:0000313" key="1">
    <source>
        <dbReference type="EMBL" id="MBC5834314.1"/>
    </source>
</evidence>